<dbReference type="RefSeq" id="WP_015260877.1">
    <property type="nucleotide sequence ID" value="NC_019903.1"/>
</dbReference>
<sequence length="354" mass="41260">MNKEILDWFLSLKNDDEIRHLVKVLKINVSGFRVNNAPRSSLIKSLINKNKSIPLISELHDIYEGDPEKVLGRPLNDLYDLVAKSHREIPRILVTLIGSNEEHDRQLAEELFFKIKDQGLLKCFEDDDKAQREQMERESRLEKTIQELEGKIQSDTKRLKNIEDKLSRVTKNYEEETQKYKDEKTKTTGEKKKLHKENQDLLQENKEIKKQYEALNKKVTKLEQEKQILAEINSGLEAQVEEISRKSLFIETSVEPEKSESVPDATEKDQEKPLVALVGRSLVRRLLGNSQEVKFIQDTEAVLDGMLDEYDKVLIASFDLPFLTRKQLMNSEKEKVQIISDQKQLKSYLKREAR</sequence>
<keyword evidence="1" id="KW-0175">Coiled coil</keyword>
<keyword evidence="3" id="KW-1185">Reference proteome</keyword>
<dbReference type="KEGG" id="ddl:Desdi_0322"/>
<accession>L0F487</accession>
<proteinExistence type="predicted"/>
<feature type="coiled-coil region" evidence="1">
    <location>
        <begin position="131"/>
        <end position="239"/>
    </location>
</feature>
<dbReference type="HOGENOM" id="CLU_782395_0_0_9"/>
<dbReference type="STRING" id="871963.Desdi_0322"/>
<gene>
    <name evidence="2" type="ordered locus">Desdi_0322</name>
</gene>
<name>L0F487_DESDL</name>
<protein>
    <submittedName>
        <fullName evidence="2">Uncharacterized protein</fullName>
    </submittedName>
</protein>
<evidence type="ECO:0000256" key="1">
    <source>
        <dbReference type="SAM" id="Coils"/>
    </source>
</evidence>
<dbReference type="AlphaFoldDB" id="L0F487"/>
<dbReference type="EMBL" id="CP003344">
    <property type="protein sequence ID" value="AGA67870.1"/>
    <property type="molecule type" value="Genomic_DNA"/>
</dbReference>
<organism evidence="2 3">
    <name type="scientific">Desulfitobacterium dichloroeliminans (strain LMG P-21439 / DCA1)</name>
    <dbReference type="NCBI Taxonomy" id="871963"/>
    <lineage>
        <taxon>Bacteria</taxon>
        <taxon>Bacillati</taxon>
        <taxon>Bacillota</taxon>
        <taxon>Clostridia</taxon>
        <taxon>Eubacteriales</taxon>
        <taxon>Desulfitobacteriaceae</taxon>
        <taxon>Desulfitobacterium</taxon>
    </lineage>
</organism>
<reference evidence="3" key="1">
    <citation type="submission" date="2012-02" db="EMBL/GenBank/DDBJ databases">
        <title>Complete sequence of Desulfitobacterium dichloroeliminans LMG P-21439.</title>
        <authorList>
            <person name="Lucas S."/>
            <person name="Han J."/>
            <person name="Lapidus A."/>
            <person name="Cheng J.-F."/>
            <person name="Goodwin L."/>
            <person name="Pitluck S."/>
            <person name="Peters L."/>
            <person name="Ovchinnikova G."/>
            <person name="Teshima H."/>
            <person name="Detter J.C."/>
            <person name="Han C."/>
            <person name="Tapia R."/>
            <person name="Land M."/>
            <person name="Hauser L."/>
            <person name="Kyrpides N."/>
            <person name="Ivanova N."/>
            <person name="Pagani I."/>
            <person name="Kruse T."/>
            <person name="de Vos W.M."/>
            <person name="Boon N."/>
            <person name="Smidt H."/>
            <person name="Woyke T."/>
        </authorList>
    </citation>
    <scope>NUCLEOTIDE SEQUENCE [LARGE SCALE GENOMIC DNA]</scope>
    <source>
        <strain evidence="3">LMG P-21439 / DCA1</strain>
    </source>
</reference>
<dbReference type="Proteomes" id="UP000010797">
    <property type="component" value="Chromosome"/>
</dbReference>
<evidence type="ECO:0000313" key="2">
    <source>
        <dbReference type="EMBL" id="AGA67870.1"/>
    </source>
</evidence>
<evidence type="ECO:0000313" key="3">
    <source>
        <dbReference type="Proteomes" id="UP000010797"/>
    </source>
</evidence>